<reference evidence="1 2" key="1">
    <citation type="submission" date="2014-01" db="EMBL/GenBank/DDBJ databases">
        <title>Sulfitobacter donghicola JCM 14565 Genome Sequencing.</title>
        <authorList>
            <person name="Lai Q."/>
            <person name="Hong Z."/>
        </authorList>
    </citation>
    <scope>NUCLEOTIDE SEQUENCE [LARGE SCALE GENOMIC DNA]</scope>
    <source>
        <strain evidence="1 2">JCM 14565</strain>
    </source>
</reference>
<dbReference type="EMBL" id="JAMC01000001">
    <property type="protein sequence ID" value="KEJ91062.1"/>
    <property type="molecule type" value="Genomic_DNA"/>
</dbReference>
<dbReference type="eggNOG" id="ENOG503139P">
    <property type="taxonomic scope" value="Bacteria"/>
</dbReference>
<keyword evidence="2" id="KW-1185">Reference proteome</keyword>
<dbReference type="AlphaFoldDB" id="A0A073J094"/>
<gene>
    <name evidence="1" type="ORF">DSW25_02045</name>
</gene>
<dbReference type="RefSeq" id="WP_156023459.1">
    <property type="nucleotide sequence ID" value="NZ_JAMC01000001.1"/>
</dbReference>
<organism evidence="1 2">
    <name type="scientific">Sulfitobacter donghicola DSW-25 = KCTC 12864 = JCM 14565</name>
    <dbReference type="NCBI Taxonomy" id="1300350"/>
    <lineage>
        <taxon>Bacteria</taxon>
        <taxon>Pseudomonadati</taxon>
        <taxon>Pseudomonadota</taxon>
        <taxon>Alphaproteobacteria</taxon>
        <taxon>Rhodobacterales</taxon>
        <taxon>Roseobacteraceae</taxon>
        <taxon>Sulfitobacter</taxon>
    </lineage>
</organism>
<proteinExistence type="predicted"/>
<evidence type="ECO:0000313" key="1">
    <source>
        <dbReference type="EMBL" id="KEJ91062.1"/>
    </source>
</evidence>
<dbReference type="Proteomes" id="UP000027734">
    <property type="component" value="Unassembled WGS sequence"/>
</dbReference>
<protein>
    <submittedName>
        <fullName evidence="1">Uncharacterized protein</fullName>
    </submittedName>
</protein>
<accession>A0A073J094</accession>
<name>A0A073J094_9RHOB</name>
<comment type="caution">
    <text evidence="1">The sequence shown here is derived from an EMBL/GenBank/DDBJ whole genome shotgun (WGS) entry which is preliminary data.</text>
</comment>
<sequence length="55" mass="5936">MSERYKLTPKSNGWTIMARKGAGAATDAAWLSLGGCPDHMTALRVYLALRARGGR</sequence>
<evidence type="ECO:0000313" key="2">
    <source>
        <dbReference type="Proteomes" id="UP000027734"/>
    </source>
</evidence>
<dbReference type="STRING" id="1300350.Z948_1697"/>